<comment type="caution">
    <text evidence="16">The sequence shown here is derived from an EMBL/GenBank/DDBJ whole genome shotgun (WGS) entry which is preliminary data.</text>
</comment>
<organism evidence="16 17">
    <name type="scientific">Acetobacterium fimetarium</name>
    <dbReference type="NCBI Taxonomy" id="52691"/>
    <lineage>
        <taxon>Bacteria</taxon>
        <taxon>Bacillati</taxon>
        <taxon>Bacillota</taxon>
        <taxon>Clostridia</taxon>
        <taxon>Eubacteriales</taxon>
        <taxon>Eubacteriaceae</taxon>
        <taxon>Acetobacterium</taxon>
    </lineage>
</organism>
<gene>
    <name evidence="16" type="ORF">GH808_07675</name>
</gene>
<feature type="domain" description="OmpR/PhoB-type" evidence="15">
    <location>
        <begin position="125"/>
        <end position="219"/>
    </location>
</feature>
<dbReference type="Pfam" id="PF00486">
    <property type="entry name" value="Trans_reg_C"/>
    <property type="match status" value="1"/>
</dbReference>
<evidence type="ECO:0000256" key="5">
    <source>
        <dbReference type="ARBA" id="ARBA00023026"/>
    </source>
</evidence>
<evidence type="ECO:0000256" key="9">
    <source>
        <dbReference type="ARBA" id="ARBA00024867"/>
    </source>
</evidence>
<dbReference type="SUPFAM" id="SSF52172">
    <property type="entry name" value="CheY-like"/>
    <property type="match status" value="1"/>
</dbReference>
<keyword evidence="3" id="KW-0963">Cytoplasm</keyword>
<dbReference type="PANTHER" id="PTHR48111:SF49">
    <property type="entry name" value="HEME RESPONSE REGULATOR HSSR"/>
    <property type="match status" value="1"/>
</dbReference>
<evidence type="ECO:0000256" key="13">
    <source>
        <dbReference type="PROSITE-ProRule" id="PRU01091"/>
    </source>
</evidence>
<dbReference type="SMART" id="SM00448">
    <property type="entry name" value="REC"/>
    <property type="match status" value="1"/>
</dbReference>
<comment type="subcellular location">
    <subcellularLocation>
        <location evidence="1">Cytoplasm</location>
    </subcellularLocation>
</comment>
<evidence type="ECO:0000256" key="3">
    <source>
        <dbReference type="ARBA" id="ARBA00022490"/>
    </source>
</evidence>
<proteinExistence type="predicted"/>
<evidence type="ECO:0000256" key="10">
    <source>
        <dbReference type="ARBA" id="ARBA00037471"/>
    </source>
</evidence>
<dbReference type="Pfam" id="PF00072">
    <property type="entry name" value="Response_reg"/>
    <property type="match status" value="1"/>
</dbReference>
<keyword evidence="17" id="KW-1185">Reference proteome</keyword>
<evidence type="ECO:0000256" key="7">
    <source>
        <dbReference type="ARBA" id="ARBA00023159"/>
    </source>
</evidence>
<dbReference type="InterPro" id="IPR036388">
    <property type="entry name" value="WH-like_DNA-bd_sf"/>
</dbReference>
<feature type="domain" description="Response regulatory" evidence="14">
    <location>
        <begin position="3"/>
        <end position="117"/>
    </location>
</feature>
<accession>A0ABR6WV98</accession>
<dbReference type="EMBL" id="WJBC01000009">
    <property type="protein sequence ID" value="MBC3804310.1"/>
    <property type="molecule type" value="Genomic_DNA"/>
</dbReference>
<dbReference type="InterPro" id="IPR001867">
    <property type="entry name" value="OmpR/PhoB-type_DNA-bd"/>
</dbReference>
<dbReference type="RefSeq" id="WP_186842197.1">
    <property type="nucleotide sequence ID" value="NZ_WJBC01000009.1"/>
</dbReference>
<dbReference type="InterPro" id="IPR001789">
    <property type="entry name" value="Sig_transdc_resp-reg_receiver"/>
</dbReference>
<reference evidence="16 17" key="1">
    <citation type="journal article" date="2020" name="mSystems">
        <title>Defining Genomic and Predicted Metabolic Features of the Acetobacterium Genus.</title>
        <authorList>
            <person name="Ross D.E."/>
            <person name="Marshall C.W."/>
            <person name="Gulliver D."/>
            <person name="May H.D."/>
            <person name="Norman R.S."/>
        </authorList>
    </citation>
    <scope>NUCLEOTIDE SEQUENCE [LARGE SCALE GENOMIC DNA]</scope>
    <source>
        <strain evidence="16 17">DSM 8238</strain>
    </source>
</reference>
<evidence type="ECO:0000256" key="8">
    <source>
        <dbReference type="ARBA" id="ARBA00023163"/>
    </source>
</evidence>
<evidence type="ECO:0000259" key="15">
    <source>
        <dbReference type="PROSITE" id="PS51755"/>
    </source>
</evidence>
<dbReference type="SMART" id="SM00862">
    <property type="entry name" value="Trans_reg_C"/>
    <property type="match status" value="1"/>
</dbReference>
<evidence type="ECO:0000313" key="17">
    <source>
        <dbReference type="Proteomes" id="UP000603234"/>
    </source>
</evidence>
<keyword evidence="8" id="KW-0804">Transcription</keyword>
<evidence type="ECO:0000256" key="2">
    <source>
        <dbReference type="ARBA" id="ARBA00018672"/>
    </source>
</evidence>
<dbReference type="PANTHER" id="PTHR48111">
    <property type="entry name" value="REGULATOR OF RPOS"/>
    <property type="match status" value="1"/>
</dbReference>
<evidence type="ECO:0000256" key="4">
    <source>
        <dbReference type="ARBA" id="ARBA00023015"/>
    </source>
</evidence>
<feature type="DNA-binding region" description="OmpR/PhoB-type" evidence="13">
    <location>
        <begin position="125"/>
        <end position="219"/>
    </location>
</feature>
<evidence type="ECO:0000313" key="16">
    <source>
        <dbReference type="EMBL" id="MBC3804310.1"/>
    </source>
</evidence>
<keyword evidence="5" id="KW-0843">Virulence</keyword>
<comment type="function">
    <text evidence="10">Member of the two-component regulatory system HssS/HssR involved in intracellular heme homeostasis and tempering of staphylococcal virulence. Phosphorylated HssR binds to a direct repeat sequence within hrtAB promoter and activates the expression of hrtAB, an efflux pump, in response to extracellular heme, hemin, hemoglobin or blood.</text>
</comment>
<feature type="modified residue" description="4-aspartylphosphate" evidence="12">
    <location>
        <position position="52"/>
    </location>
</feature>
<dbReference type="Gene3D" id="3.40.50.2300">
    <property type="match status" value="1"/>
</dbReference>
<protein>
    <recommendedName>
        <fullName evidence="11">Heme response regulator HssR</fullName>
    </recommendedName>
    <alternativeName>
        <fullName evidence="2">Stage 0 sporulation protein A homolog</fullName>
    </alternativeName>
</protein>
<dbReference type="InterPro" id="IPR039420">
    <property type="entry name" value="WalR-like"/>
</dbReference>
<dbReference type="InterPro" id="IPR011006">
    <property type="entry name" value="CheY-like_superfamily"/>
</dbReference>
<evidence type="ECO:0000256" key="1">
    <source>
        <dbReference type="ARBA" id="ARBA00004496"/>
    </source>
</evidence>
<dbReference type="Gene3D" id="1.10.10.10">
    <property type="entry name" value="Winged helix-like DNA-binding domain superfamily/Winged helix DNA-binding domain"/>
    <property type="match status" value="1"/>
</dbReference>
<evidence type="ECO:0000256" key="11">
    <source>
        <dbReference type="ARBA" id="ARBA00039976"/>
    </source>
</evidence>
<comment type="function">
    <text evidence="9">May play the central regulatory role in sporulation. It may be an element of the effector pathway responsible for the activation of sporulation genes in response to nutritional stress. Spo0A may act in concert with spo0H (a sigma factor) to control the expression of some genes that are critical to the sporulation process.</text>
</comment>
<keyword evidence="7" id="KW-0010">Activator</keyword>
<evidence type="ECO:0000259" key="14">
    <source>
        <dbReference type="PROSITE" id="PS50110"/>
    </source>
</evidence>
<keyword evidence="4" id="KW-0805">Transcription regulation</keyword>
<keyword evidence="6 13" id="KW-0238">DNA-binding</keyword>
<dbReference type="PROSITE" id="PS51755">
    <property type="entry name" value="OMPR_PHOB"/>
    <property type="match status" value="1"/>
</dbReference>
<dbReference type="CDD" id="cd00383">
    <property type="entry name" value="trans_reg_C"/>
    <property type="match status" value="1"/>
</dbReference>
<keyword evidence="12" id="KW-0597">Phosphoprotein</keyword>
<name>A0ABR6WV98_9FIRM</name>
<dbReference type="PROSITE" id="PS50110">
    <property type="entry name" value="RESPONSE_REGULATORY"/>
    <property type="match status" value="1"/>
</dbReference>
<evidence type="ECO:0000256" key="12">
    <source>
        <dbReference type="PROSITE-ProRule" id="PRU00169"/>
    </source>
</evidence>
<dbReference type="Proteomes" id="UP000603234">
    <property type="component" value="Unassembled WGS sequence"/>
</dbReference>
<sequence>MINILVVEDDVKLNYIVCSFLNDNGYRAISCENGMEAFDRILEEPISLIISDIMMPEMDGFEFASEIRKQDKSIPLLFMTARDDISAKQKGYSLGIDDYMVKPIEMDELVLRVSALLRRANIRNERKLEAGLLILNEEETTATLNGEEVQLTVREFNILFKLLSYPKRTFTRAQLMDEFWGYDTESTPRTVDVSITLRNICSVRYKYRMNENTSIKGEV</sequence>
<evidence type="ECO:0000256" key="6">
    <source>
        <dbReference type="ARBA" id="ARBA00023125"/>
    </source>
</evidence>